<dbReference type="AlphaFoldDB" id="A0A972NUW9"/>
<name>A0A972NUW9_9BURK</name>
<comment type="caution">
    <text evidence="1">The sequence shown here is derived from an EMBL/GenBank/DDBJ whole genome shotgun (WGS) entry which is preliminary data.</text>
</comment>
<protein>
    <submittedName>
        <fullName evidence="1">Uncharacterized protein</fullName>
    </submittedName>
</protein>
<accession>A0A972NUW9</accession>
<organism evidence="1 2">
    <name type="scientific">Paraburkholderia elongata</name>
    <dbReference type="NCBI Taxonomy" id="2675747"/>
    <lineage>
        <taxon>Bacteria</taxon>
        <taxon>Pseudomonadati</taxon>
        <taxon>Pseudomonadota</taxon>
        <taxon>Betaproteobacteria</taxon>
        <taxon>Burkholderiales</taxon>
        <taxon>Burkholderiaceae</taxon>
        <taxon>Paraburkholderia</taxon>
    </lineage>
</organism>
<evidence type="ECO:0000313" key="1">
    <source>
        <dbReference type="EMBL" id="NPT59049.1"/>
    </source>
</evidence>
<dbReference type="EMBL" id="WOEZ01000185">
    <property type="protein sequence ID" value="NPT59049.1"/>
    <property type="molecule type" value="Genomic_DNA"/>
</dbReference>
<dbReference type="Proteomes" id="UP000655523">
    <property type="component" value="Unassembled WGS sequence"/>
</dbReference>
<gene>
    <name evidence="1" type="ORF">GNZ13_31940</name>
</gene>
<reference evidence="1 2" key="1">
    <citation type="submission" date="2019-11" db="EMBL/GenBank/DDBJ databases">
        <title>Metabolism of dissolved organic matter in forest soils.</title>
        <authorList>
            <person name="Cyle K.T."/>
            <person name="Wilhelm R.C."/>
            <person name="Martinez C.E."/>
        </authorList>
    </citation>
    <scope>NUCLEOTIDE SEQUENCE [LARGE SCALE GENOMIC DNA]</scope>
    <source>
        <strain evidence="1 2">5N</strain>
    </source>
</reference>
<dbReference type="RefSeq" id="WP_172172043.1">
    <property type="nucleotide sequence ID" value="NZ_WOEZ01000185.1"/>
</dbReference>
<sequence length="87" mass="10624">MSQRHPLKARNLQKHYGVQIMGQHANQRAWLEFERLDRKRQEESFDPVEPLTEYERAAEWEDFEAFRDDKCLREVDTLFDRIFGVLR</sequence>
<keyword evidence="2" id="KW-1185">Reference proteome</keyword>
<evidence type="ECO:0000313" key="2">
    <source>
        <dbReference type="Proteomes" id="UP000655523"/>
    </source>
</evidence>
<proteinExistence type="predicted"/>